<gene>
    <name evidence="2" type="ORF">PGT21_015691</name>
</gene>
<dbReference type="AlphaFoldDB" id="A0A5B0MRF4"/>
<feature type="compositionally biased region" description="Basic and acidic residues" evidence="1">
    <location>
        <begin position="46"/>
        <end position="56"/>
    </location>
</feature>
<feature type="region of interest" description="Disordered" evidence="1">
    <location>
        <begin position="30"/>
        <end position="56"/>
    </location>
</feature>
<proteinExistence type="predicted"/>
<dbReference type="PANTHER" id="PTHR33069">
    <property type="entry name" value="CHROMOSOME 7, WHOLE GENOME SHOTGUN SEQUENCE-RELATED"/>
    <property type="match status" value="1"/>
</dbReference>
<comment type="caution">
    <text evidence="2">The sequence shown here is derived from an EMBL/GenBank/DDBJ whole genome shotgun (WGS) entry which is preliminary data.</text>
</comment>
<evidence type="ECO:0000313" key="3">
    <source>
        <dbReference type="Proteomes" id="UP000324748"/>
    </source>
</evidence>
<sequence>MSPPLLFSSAPDHSLILNLVSLPNPSFERTINMDPTQSSSSPVCSPDDHSREASDLKVRATTGELIRRLEGMQRRIDQKREGMEGRTEGEESLIDRLKTDLLPALDEGLGQLPGQLLVQPATRSPSRRGFRPASEIEAGLATIVRTIGDTVEKIVRIVGRSTAALPGRRLSSDDSSLPQEEIDMRAFRREEIRGQTTALIHRLLEAFKFLHYVASSTPIGFQGQRSPSEESSWLEEGGEMEEWVEMNEGVREAVCSMRGSMARSDLAVLQARWQAMAGMVERTLARLSYLAGQAGGRQSHQALLVRAAVPIVKLSRVFFHKLADPTSVFLEDIAPHQLLESLLPSTLQLADSVNRLDFSIKLLPPPPPNLPPLHISSSTPPQWLQNTAQSFLHTLLLLLHSFRSLSLNHHNHPPPLMNSRQNSHLLWLLTCQTLVDRAFQNFLHVYLATYNPS</sequence>
<accession>A0A5B0MRF4</accession>
<dbReference type="EMBL" id="VSWC01000132">
    <property type="protein sequence ID" value="KAA1079551.1"/>
    <property type="molecule type" value="Genomic_DNA"/>
</dbReference>
<organism evidence="2 3">
    <name type="scientific">Puccinia graminis f. sp. tritici</name>
    <dbReference type="NCBI Taxonomy" id="56615"/>
    <lineage>
        <taxon>Eukaryota</taxon>
        <taxon>Fungi</taxon>
        <taxon>Dikarya</taxon>
        <taxon>Basidiomycota</taxon>
        <taxon>Pucciniomycotina</taxon>
        <taxon>Pucciniomycetes</taxon>
        <taxon>Pucciniales</taxon>
        <taxon>Pucciniaceae</taxon>
        <taxon>Puccinia</taxon>
    </lineage>
</organism>
<keyword evidence="3" id="KW-1185">Reference proteome</keyword>
<feature type="compositionally biased region" description="Polar residues" evidence="1">
    <location>
        <begin position="30"/>
        <end position="43"/>
    </location>
</feature>
<name>A0A5B0MRF4_PUCGR</name>
<dbReference type="Proteomes" id="UP000324748">
    <property type="component" value="Unassembled WGS sequence"/>
</dbReference>
<protein>
    <submittedName>
        <fullName evidence="2">Uncharacterized protein</fullName>
    </submittedName>
</protein>
<evidence type="ECO:0000313" key="2">
    <source>
        <dbReference type="EMBL" id="KAA1079551.1"/>
    </source>
</evidence>
<evidence type="ECO:0000256" key="1">
    <source>
        <dbReference type="SAM" id="MobiDB-lite"/>
    </source>
</evidence>
<reference evidence="2 3" key="1">
    <citation type="submission" date="2019-05" db="EMBL/GenBank/DDBJ databases">
        <title>Emergence of the Ug99 lineage of the wheat stem rust pathogen through somatic hybridization.</title>
        <authorList>
            <person name="Li F."/>
            <person name="Upadhyaya N.M."/>
            <person name="Sperschneider J."/>
            <person name="Matny O."/>
            <person name="Nguyen-Phuc H."/>
            <person name="Mago R."/>
            <person name="Raley C."/>
            <person name="Miller M.E."/>
            <person name="Silverstein K.A.T."/>
            <person name="Henningsen E."/>
            <person name="Hirsch C.D."/>
            <person name="Visser B."/>
            <person name="Pretorius Z.A."/>
            <person name="Steffenson B.J."/>
            <person name="Schwessinger B."/>
            <person name="Dodds P.N."/>
            <person name="Figueroa M."/>
        </authorList>
    </citation>
    <scope>NUCLEOTIDE SEQUENCE [LARGE SCALE GENOMIC DNA]</scope>
    <source>
        <strain evidence="2">21-0</strain>
    </source>
</reference>
<dbReference type="PANTHER" id="PTHR33069:SF3">
    <property type="entry name" value="DYNEIN HEAVY CHAIN TAIL DOMAIN-CONTAINING PROTEIN"/>
    <property type="match status" value="1"/>
</dbReference>
<dbReference type="OrthoDB" id="10585694at2759"/>